<dbReference type="PANTHER" id="PTHR46233:SF3">
    <property type="entry name" value="HYDROXYACYLGLUTATHIONE HYDROLASE GLOC"/>
    <property type="match status" value="1"/>
</dbReference>
<dbReference type="GO" id="GO:0046872">
    <property type="term" value="F:metal ion binding"/>
    <property type="evidence" value="ECO:0007669"/>
    <property type="project" value="UniProtKB-KW"/>
</dbReference>
<evidence type="ECO:0000256" key="3">
    <source>
        <dbReference type="ARBA" id="ARBA00022801"/>
    </source>
</evidence>
<evidence type="ECO:0000313" key="6">
    <source>
        <dbReference type="EMBL" id="CAP54891.1"/>
    </source>
</evidence>
<dbReference type="CDD" id="cd07737">
    <property type="entry name" value="YcbL-like_MBL-fold"/>
    <property type="match status" value="1"/>
</dbReference>
<evidence type="ECO:0000256" key="1">
    <source>
        <dbReference type="ARBA" id="ARBA00001947"/>
    </source>
</evidence>
<protein>
    <submittedName>
        <fullName evidence="6">Beta-lactamase-like protein</fullName>
    </submittedName>
</protein>
<evidence type="ECO:0000259" key="5">
    <source>
        <dbReference type="SMART" id="SM00849"/>
    </source>
</evidence>
<dbReference type="PANTHER" id="PTHR46233">
    <property type="entry name" value="HYDROXYACYLGLUTATHIONE HYDROLASE GLOC"/>
    <property type="match status" value="1"/>
</dbReference>
<dbReference type="AlphaFoldDB" id="A9HC31"/>
<keyword evidence="4" id="KW-0862">Zinc</keyword>
<dbReference type="GO" id="GO:0016787">
    <property type="term" value="F:hydrolase activity"/>
    <property type="evidence" value="ECO:0007669"/>
    <property type="project" value="UniProtKB-KW"/>
</dbReference>
<dbReference type="Proteomes" id="UP000001176">
    <property type="component" value="Chromosome"/>
</dbReference>
<dbReference type="KEGG" id="gdi:GDI0948"/>
<dbReference type="Gene3D" id="3.60.15.10">
    <property type="entry name" value="Ribonuclease Z/Hydroxyacylglutathione hydrolase-like"/>
    <property type="match status" value="1"/>
</dbReference>
<dbReference type="Pfam" id="PF00753">
    <property type="entry name" value="Lactamase_B"/>
    <property type="match status" value="1"/>
</dbReference>
<keyword evidence="2" id="KW-0479">Metal-binding</keyword>
<organism evidence="6 7">
    <name type="scientific">Gluconacetobacter diazotrophicus (strain ATCC 49037 / DSM 5601 / CCUG 37298 / CIP 103539 / LMG 7603 / PAl5)</name>
    <dbReference type="NCBI Taxonomy" id="272568"/>
    <lineage>
        <taxon>Bacteria</taxon>
        <taxon>Pseudomonadati</taxon>
        <taxon>Pseudomonadota</taxon>
        <taxon>Alphaproteobacteria</taxon>
        <taxon>Acetobacterales</taxon>
        <taxon>Acetobacteraceae</taxon>
        <taxon>Gluconacetobacter</taxon>
    </lineage>
</organism>
<comment type="cofactor">
    <cofactor evidence="1">
        <name>Zn(2+)</name>
        <dbReference type="ChEBI" id="CHEBI:29105"/>
    </cofactor>
</comment>
<keyword evidence="7" id="KW-1185">Reference proteome</keyword>
<sequence>MRSRLMSLSRDPDLDGLELVVVPVTAFGQNCSILWDPGSRHAVVVDPGGDVPRLLHELASRDLTVDAILLTHGHLDHAGGADALRAELSGRQGAAVPVIGPDARDAFLLSDIAAQAARYGLEGMRDVTVDRFVTDNEILPLLGRSFEVRHVPGHTPGHVVFYDPRARFACVGDTLFRGSVGRTDFPYGDGPQLIKAITDRLLPLGDDVSILPGHGGLTTIGAERHGNPFLI</sequence>
<gene>
    <name evidence="6" type="ordered locus">GDI0948</name>
</gene>
<dbReference type="InterPro" id="IPR036866">
    <property type="entry name" value="RibonucZ/Hydroxyglut_hydro"/>
</dbReference>
<evidence type="ECO:0000256" key="2">
    <source>
        <dbReference type="ARBA" id="ARBA00022723"/>
    </source>
</evidence>
<dbReference type="InterPro" id="IPR051453">
    <property type="entry name" value="MBL_Glyoxalase_II"/>
</dbReference>
<name>A9HC31_GLUDA</name>
<evidence type="ECO:0000313" key="7">
    <source>
        <dbReference type="Proteomes" id="UP000001176"/>
    </source>
</evidence>
<evidence type="ECO:0000256" key="4">
    <source>
        <dbReference type="ARBA" id="ARBA00022833"/>
    </source>
</evidence>
<reference evidence="6 7" key="1">
    <citation type="journal article" date="2009" name="BMC Genomics">
        <title>Complete genome sequence of the sugarcane nitrogen-fixing endophyte Gluconacetobacter diazotrophicus Pal5.</title>
        <authorList>
            <person name="Bertalan M."/>
            <person name="Albano R."/>
            <person name="Padua V."/>
            <person name="Rouws L."/>
            <person name="Rojas C."/>
            <person name="Hemerly A."/>
            <person name="Teixeira K."/>
            <person name="Schwab S."/>
            <person name="Araujo J."/>
            <person name="Oliveira A."/>
            <person name="Franca L."/>
            <person name="Magalhaes V."/>
            <person name="Alqueres S."/>
            <person name="Cardoso A."/>
            <person name="Almeida W."/>
            <person name="Loureiro M.M."/>
            <person name="Nogueira E."/>
            <person name="Cidade D."/>
            <person name="Oliveira D."/>
            <person name="Simao T."/>
            <person name="Macedo J."/>
            <person name="Valadao A."/>
            <person name="Dreschsel M."/>
            <person name="Freitas F."/>
            <person name="Vidal M."/>
            <person name="Guedes H."/>
            <person name="Rodrigues E."/>
            <person name="Meneses C."/>
            <person name="Brioso P."/>
            <person name="Pozzer L."/>
            <person name="Figueiredo D."/>
            <person name="Montano H."/>
            <person name="Junior J."/>
            <person name="Filho G."/>
            <person name="Flores V."/>
            <person name="Ferreira B."/>
            <person name="Branco A."/>
            <person name="Gonzalez P."/>
            <person name="Guillobel H."/>
            <person name="Lemos M."/>
            <person name="Seibel L."/>
            <person name="Macedo J."/>
            <person name="Alves-Ferreira M."/>
            <person name="Sachetto-Martins G."/>
            <person name="Coelho A."/>
            <person name="Santos E."/>
            <person name="Amaral G."/>
            <person name="Neves A."/>
            <person name="Pacheco A.B."/>
            <person name="Carvalho D."/>
            <person name="Lery L."/>
            <person name="Bisch P."/>
            <person name="Rossle S.C."/>
            <person name="Urmenyi T."/>
            <person name="Kruger W.V."/>
            <person name="Martins O."/>
            <person name="Baldani J.I."/>
            <person name="Ferreira P.C."/>
        </authorList>
    </citation>
    <scope>NUCLEOTIDE SEQUENCE [LARGE SCALE GENOMIC DNA]</scope>
    <source>
        <strain evidence="7">ATCC 49037 / DSM 5601 / CCUG 37298 / CIP 103539 / LMG 7603 / PAl5</strain>
    </source>
</reference>
<keyword evidence="3" id="KW-0378">Hydrolase</keyword>
<dbReference type="SUPFAM" id="SSF56281">
    <property type="entry name" value="Metallo-hydrolase/oxidoreductase"/>
    <property type="match status" value="1"/>
</dbReference>
<dbReference type="EMBL" id="AM889285">
    <property type="protein sequence ID" value="CAP54891.1"/>
    <property type="molecule type" value="Genomic_DNA"/>
</dbReference>
<dbReference type="SMART" id="SM00849">
    <property type="entry name" value="Lactamase_B"/>
    <property type="match status" value="1"/>
</dbReference>
<accession>A9HC31</accession>
<proteinExistence type="predicted"/>
<feature type="domain" description="Metallo-beta-lactamase" evidence="5">
    <location>
        <begin position="28"/>
        <end position="214"/>
    </location>
</feature>
<dbReference type="InterPro" id="IPR001279">
    <property type="entry name" value="Metallo-B-lactamas"/>
</dbReference>